<dbReference type="OrthoDB" id="5598079at2759"/>
<evidence type="ECO:0000313" key="3">
    <source>
        <dbReference type="Proteomes" id="UP000008493"/>
    </source>
</evidence>
<evidence type="ECO:0000313" key="2">
    <source>
        <dbReference type="EMBL" id="EKM73209.1"/>
    </source>
</evidence>
<feature type="region of interest" description="Disordered" evidence="1">
    <location>
        <begin position="1"/>
        <end position="59"/>
    </location>
</feature>
<dbReference type="AlphaFoldDB" id="K5VFY0"/>
<dbReference type="GeneID" id="18828545"/>
<dbReference type="EMBL" id="JH973303">
    <property type="protein sequence ID" value="EKM73209.1"/>
    <property type="molecule type" value="Genomic_DNA"/>
</dbReference>
<dbReference type="InParanoid" id="K5VFY0"/>
<feature type="non-terminal residue" evidence="2">
    <location>
        <position position="59"/>
    </location>
</feature>
<dbReference type="Proteomes" id="UP000008493">
    <property type="component" value="Unassembled WGS sequence"/>
</dbReference>
<feature type="compositionally biased region" description="Low complexity" evidence="1">
    <location>
        <begin position="30"/>
        <end position="49"/>
    </location>
</feature>
<feature type="compositionally biased region" description="Polar residues" evidence="1">
    <location>
        <begin position="1"/>
        <end position="20"/>
    </location>
</feature>
<gene>
    <name evidence="2" type="ORF">AGABI1DRAFT_135349</name>
</gene>
<reference evidence="3" key="1">
    <citation type="journal article" date="2012" name="Proc. Natl. Acad. Sci. U.S.A.">
        <title>Genome sequence of the button mushroom Agaricus bisporus reveals mechanisms governing adaptation to a humic-rich ecological niche.</title>
        <authorList>
            <person name="Morin E."/>
            <person name="Kohler A."/>
            <person name="Baker A.R."/>
            <person name="Foulongne-Oriol M."/>
            <person name="Lombard V."/>
            <person name="Nagy L.G."/>
            <person name="Ohm R.A."/>
            <person name="Patyshakuliyeva A."/>
            <person name="Brun A."/>
            <person name="Aerts A.L."/>
            <person name="Bailey A.M."/>
            <person name="Billette C."/>
            <person name="Coutinho P.M."/>
            <person name="Deakin G."/>
            <person name="Doddapaneni H."/>
            <person name="Floudas D."/>
            <person name="Grimwood J."/>
            <person name="Hilden K."/>
            <person name="Kuees U."/>
            <person name="LaButti K.M."/>
            <person name="Lapidus A."/>
            <person name="Lindquist E.A."/>
            <person name="Lucas S.M."/>
            <person name="Murat C."/>
            <person name="Riley R.W."/>
            <person name="Salamov A.A."/>
            <person name="Schmutz J."/>
            <person name="Subramanian V."/>
            <person name="Woesten H.A.B."/>
            <person name="Xu J."/>
            <person name="Eastwood D.C."/>
            <person name="Foster G.D."/>
            <person name="Sonnenberg A.S."/>
            <person name="Cullen D."/>
            <person name="de Vries R.P."/>
            <person name="Lundell T."/>
            <person name="Hibbett D.S."/>
            <person name="Henrissat B."/>
            <person name="Burton K.S."/>
            <person name="Kerrigan R.W."/>
            <person name="Challen M.P."/>
            <person name="Grigoriev I.V."/>
            <person name="Martin F."/>
        </authorList>
    </citation>
    <scope>NUCLEOTIDE SEQUENCE [LARGE SCALE GENOMIC DNA]</scope>
    <source>
        <strain evidence="3">JB137-S8 / ATCC MYA-4627 / FGSC 10392</strain>
    </source>
</reference>
<proteinExistence type="predicted"/>
<accession>K5VFY0</accession>
<protein>
    <submittedName>
        <fullName evidence="2">Uncharacterized protein</fullName>
    </submittedName>
</protein>
<organism evidence="2 3">
    <name type="scientific">Agaricus bisporus var. burnettii (strain JB137-S8 / ATCC MYA-4627 / FGSC 10392)</name>
    <name type="common">White button mushroom</name>
    <dbReference type="NCBI Taxonomy" id="597362"/>
    <lineage>
        <taxon>Eukaryota</taxon>
        <taxon>Fungi</taxon>
        <taxon>Dikarya</taxon>
        <taxon>Basidiomycota</taxon>
        <taxon>Agaricomycotina</taxon>
        <taxon>Agaricomycetes</taxon>
        <taxon>Agaricomycetidae</taxon>
        <taxon>Agaricales</taxon>
        <taxon>Agaricineae</taxon>
        <taxon>Agaricaceae</taxon>
        <taxon>Agaricus</taxon>
    </lineage>
</organism>
<dbReference type="HOGENOM" id="CLU_2967102_0_0_1"/>
<name>K5VFY0_AGABU</name>
<dbReference type="RefSeq" id="XP_007336152.1">
    <property type="nucleotide sequence ID" value="XM_007336090.1"/>
</dbReference>
<sequence length="59" mass="6122">MASQSRTHTPYAWDTTSTRFGASPTRLRAPTSTTTPSGSHTPSPHSLGPISGPKNASIA</sequence>
<evidence type="ECO:0000256" key="1">
    <source>
        <dbReference type="SAM" id="MobiDB-lite"/>
    </source>
</evidence>
<dbReference type="KEGG" id="abp:AGABI1DRAFT135349"/>
<keyword evidence="3" id="KW-1185">Reference proteome</keyword>